<comment type="cofactor">
    <cofactor evidence="1">
        <name>FAD</name>
        <dbReference type="ChEBI" id="CHEBI:57692"/>
    </cofactor>
</comment>
<keyword evidence="8" id="KW-1185">Reference proteome</keyword>
<keyword evidence="5" id="KW-0560">Oxidoreductase</keyword>
<evidence type="ECO:0000313" key="7">
    <source>
        <dbReference type="EMBL" id="PZG21811.1"/>
    </source>
</evidence>
<accession>A0A2W2EGU3</accession>
<comment type="similarity">
    <text evidence="2">Belongs to the oxygen-dependent FAD-linked oxidoreductase family.</text>
</comment>
<feature type="domain" description="FAD-binding PCMH-type" evidence="6">
    <location>
        <begin position="32"/>
        <end position="202"/>
    </location>
</feature>
<dbReference type="InterPro" id="IPR050416">
    <property type="entry name" value="FAD-linked_Oxidoreductase"/>
</dbReference>
<dbReference type="Proteomes" id="UP000248924">
    <property type="component" value="Unassembled WGS sequence"/>
</dbReference>
<evidence type="ECO:0000256" key="3">
    <source>
        <dbReference type="ARBA" id="ARBA00022630"/>
    </source>
</evidence>
<evidence type="ECO:0000256" key="5">
    <source>
        <dbReference type="ARBA" id="ARBA00023002"/>
    </source>
</evidence>
<dbReference type="InterPro" id="IPR036318">
    <property type="entry name" value="FAD-bd_PCMH-like_sf"/>
</dbReference>
<dbReference type="InterPro" id="IPR012951">
    <property type="entry name" value="BBE"/>
</dbReference>
<evidence type="ECO:0000259" key="6">
    <source>
        <dbReference type="PROSITE" id="PS51387"/>
    </source>
</evidence>
<proteinExistence type="inferred from homology"/>
<sequence length="464" mass="49322">MTTANSPRLDGRLLTAGDPGYDAARTVWNAMIDRRPRMIVRAASVTDVVTAVRLARELDLEIGVRGGGHNVAGLAVPADGLMIDLTPLNGVRVDPIRRRARVQGGALLGALDRASQRYGLATTAGNVSHTGVGGLTLGGGMGWLARQHGLACDNVVSFRMVTADGEVVTASRTENPDLYWGLRGGGGNFGTVTEFEFQLHHTGTQTLVAEFDFRAEDAVPVLEGWRDLNAVAPRQATFTADVHSTASGPIATVGFVWVGDSAPGHRLLPAMRALGRPVAERVTTPSYLELQQRDDTTGGHAYRRYSSAHYLRQFPTAAIEAFLLRGAADLHAGAQLPGVGLQAYGGAIADVGDTDAAFSHRGTTFEFGAGSRWTEPSEDDDRMAAARSAGAALDPYADGVYVNSLAADEGQRGVRRAYPAAKLARLTALKTVWDPQNVFHLNHNIRPSHAGAAIENADRWKGCS</sequence>
<dbReference type="OrthoDB" id="9775082at2"/>
<dbReference type="InterPro" id="IPR016167">
    <property type="entry name" value="FAD-bd_PCMH_sub1"/>
</dbReference>
<evidence type="ECO:0000256" key="1">
    <source>
        <dbReference type="ARBA" id="ARBA00001974"/>
    </source>
</evidence>
<dbReference type="GO" id="GO:0016491">
    <property type="term" value="F:oxidoreductase activity"/>
    <property type="evidence" value="ECO:0007669"/>
    <property type="project" value="UniProtKB-KW"/>
</dbReference>
<dbReference type="GO" id="GO:0071949">
    <property type="term" value="F:FAD binding"/>
    <property type="evidence" value="ECO:0007669"/>
    <property type="project" value="InterPro"/>
</dbReference>
<evidence type="ECO:0000256" key="4">
    <source>
        <dbReference type="ARBA" id="ARBA00022827"/>
    </source>
</evidence>
<dbReference type="Gene3D" id="3.30.43.10">
    <property type="entry name" value="Uridine Diphospho-n-acetylenolpyruvylglucosamine Reductase, domain 2"/>
    <property type="match status" value="1"/>
</dbReference>
<dbReference type="PANTHER" id="PTHR42973">
    <property type="entry name" value="BINDING OXIDOREDUCTASE, PUTATIVE (AFU_ORTHOLOGUE AFUA_1G17690)-RELATED"/>
    <property type="match status" value="1"/>
</dbReference>
<organism evidence="7 8">
    <name type="scientific">Micromonospora craterilacus</name>
    <dbReference type="NCBI Taxonomy" id="1655439"/>
    <lineage>
        <taxon>Bacteria</taxon>
        <taxon>Bacillati</taxon>
        <taxon>Actinomycetota</taxon>
        <taxon>Actinomycetes</taxon>
        <taxon>Micromonosporales</taxon>
        <taxon>Micromonosporaceae</taxon>
        <taxon>Micromonospora</taxon>
    </lineage>
</organism>
<dbReference type="Pfam" id="PF08031">
    <property type="entry name" value="BBE"/>
    <property type="match status" value="1"/>
</dbReference>
<reference evidence="7 8" key="1">
    <citation type="submission" date="2018-01" db="EMBL/GenBank/DDBJ databases">
        <title>Draft genome sequence of Jishengella sp. NA12.</title>
        <authorList>
            <person name="Sahin N."/>
            <person name="Ay H."/>
            <person name="Saygin H."/>
        </authorList>
    </citation>
    <scope>NUCLEOTIDE SEQUENCE [LARGE SCALE GENOMIC DNA]</scope>
    <source>
        <strain evidence="7 8">NA12</strain>
    </source>
</reference>
<comment type="caution">
    <text evidence="7">The sequence shown here is derived from an EMBL/GenBank/DDBJ whole genome shotgun (WGS) entry which is preliminary data.</text>
</comment>
<dbReference type="InterPro" id="IPR016166">
    <property type="entry name" value="FAD-bd_PCMH"/>
</dbReference>
<dbReference type="InterPro" id="IPR006093">
    <property type="entry name" value="Oxy_OxRdtase_FAD_BS"/>
</dbReference>
<dbReference type="Gene3D" id="3.30.465.10">
    <property type="match status" value="1"/>
</dbReference>
<dbReference type="Pfam" id="PF01565">
    <property type="entry name" value="FAD_binding_4"/>
    <property type="match status" value="1"/>
</dbReference>
<dbReference type="SUPFAM" id="SSF56176">
    <property type="entry name" value="FAD-binding/transporter-associated domain-like"/>
    <property type="match status" value="1"/>
</dbReference>
<evidence type="ECO:0000313" key="8">
    <source>
        <dbReference type="Proteomes" id="UP000248924"/>
    </source>
</evidence>
<keyword evidence="4" id="KW-0274">FAD</keyword>
<gene>
    <name evidence="7" type="ORF">C1I95_06615</name>
</gene>
<evidence type="ECO:0000256" key="2">
    <source>
        <dbReference type="ARBA" id="ARBA00005466"/>
    </source>
</evidence>
<dbReference type="AlphaFoldDB" id="A0A2W2EGU3"/>
<dbReference type="InterPro" id="IPR006094">
    <property type="entry name" value="Oxid_FAD_bind_N"/>
</dbReference>
<keyword evidence="3" id="KW-0285">Flavoprotein</keyword>
<dbReference type="PROSITE" id="PS51387">
    <property type="entry name" value="FAD_PCMH"/>
    <property type="match status" value="1"/>
</dbReference>
<name>A0A2W2EGU3_9ACTN</name>
<dbReference type="RefSeq" id="WP_111212876.1">
    <property type="nucleotide sequence ID" value="NZ_POTY01000025.1"/>
</dbReference>
<dbReference type="InterPro" id="IPR016169">
    <property type="entry name" value="FAD-bd_PCMH_sub2"/>
</dbReference>
<protein>
    <submittedName>
        <fullName evidence="7">FAD-binding oxidoreductase</fullName>
    </submittedName>
</protein>
<dbReference type="PANTHER" id="PTHR42973:SF39">
    <property type="entry name" value="FAD-BINDING PCMH-TYPE DOMAIN-CONTAINING PROTEIN"/>
    <property type="match status" value="1"/>
</dbReference>
<dbReference type="EMBL" id="POTY01000025">
    <property type="protein sequence ID" value="PZG21811.1"/>
    <property type="molecule type" value="Genomic_DNA"/>
</dbReference>
<dbReference type="PROSITE" id="PS00862">
    <property type="entry name" value="OX2_COVAL_FAD"/>
    <property type="match status" value="1"/>
</dbReference>
<dbReference type="Gene3D" id="3.40.462.20">
    <property type="match status" value="1"/>
</dbReference>